<gene>
    <name evidence="1" type="ORF">SEMRO_429_G141230.1</name>
</gene>
<organism evidence="1 2">
    <name type="scientific">Seminavis robusta</name>
    <dbReference type="NCBI Taxonomy" id="568900"/>
    <lineage>
        <taxon>Eukaryota</taxon>
        <taxon>Sar</taxon>
        <taxon>Stramenopiles</taxon>
        <taxon>Ochrophyta</taxon>
        <taxon>Bacillariophyta</taxon>
        <taxon>Bacillariophyceae</taxon>
        <taxon>Bacillariophycidae</taxon>
        <taxon>Naviculales</taxon>
        <taxon>Naviculaceae</taxon>
        <taxon>Seminavis</taxon>
    </lineage>
</organism>
<dbReference type="AlphaFoldDB" id="A0A9N8HDJ0"/>
<reference evidence="1" key="1">
    <citation type="submission" date="2020-06" db="EMBL/GenBank/DDBJ databases">
        <authorList>
            <consortium name="Plant Systems Biology data submission"/>
        </authorList>
    </citation>
    <scope>NUCLEOTIDE SEQUENCE</scope>
    <source>
        <strain evidence="1">D6</strain>
    </source>
</reference>
<proteinExistence type="predicted"/>
<dbReference type="EMBL" id="CAICTM010000428">
    <property type="protein sequence ID" value="CAB9510296.1"/>
    <property type="molecule type" value="Genomic_DNA"/>
</dbReference>
<dbReference type="Proteomes" id="UP001153069">
    <property type="component" value="Unassembled WGS sequence"/>
</dbReference>
<comment type="caution">
    <text evidence="1">The sequence shown here is derived from an EMBL/GenBank/DDBJ whole genome shotgun (WGS) entry which is preliminary data.</text>
</comment>
<evidence type="ECO:0000313" key="1">
    <source>
        <dbReference type="EMBL" id="CAB9510296.1"/>
    </source>
</evidence>
<protein>
    <submittedName>
        <fullName evidence="1">Uncharacterized protein</fullName>
    </submittedName>
</protein>
<keyword evidence="2" id="KW-1185">Reference proteome</keyword>
<evidence type="ECO:0000313" key="2">
    <source>
        <dbReference type="Proteomes" id="UP001153069"/>
    </source>
</evidence>
<sequence length="319" mass="36690">MLKASMFASPSEDKREKTVMAVLEELQKDLTLVAAGANAVDTQGEFELKDDTPRLVRYFDTPGDCLLRHNGLTVRIRRPLDEWYSDPWEAMLKACSGDRYHTTVRMPYVQGCNSEVSKEYKNKFEEDIGHFDWTGSVFSFSQKCYVAPKDLPEHSRGNLQMVSTVWENTQDFFQNDLGFDDMSTPLALVSNTTITEIAYEDFWIYLDEDDYDDDDAMAQAKVTLWYKTQDGIITDGGEHKLPEYTGVGDPIVAELSFRIKSKHEAWTDDTIMNMHNFWEQLGTSLPKKWLDPKSMTKTSWIYQYDPEFCNPEDSNGESS</sequence>
<accession>A0A9N8HDJ0</accession>
<name>A0A9N8HDJ0_9STRA</name>